<dbReference type="EMBL" id="FQXR01000008">
    <property type="protein sequence ID" value="SHI04510.1"/>
    <property type="molecule type" value="Genomic_DNA"/>
</dbReference>
<organism evidence="2 3">
    <name type="scientific">Sporanaerobacter acetigenes DSM 13106</name>
    <dbReference type="NCBI Taxonomy" id="1123281"/>
    <lineage>
        <taxon>Bacteria</taxon>
        <taxon>Bacillati</taxon>
        <taxon>Bacillota</taxon>
        <taxon>Tissierellia</taxon>
        <taxon>Tissierellales</taxon>
        <taxon>Sporanaerobacteraceae</taxon>
        <taxon>Sporanaerobacter</taxon>
    </lineage>
</organism>
<dbReference type="Pfam" id="PF13684">
    <property type="entry name" value="FakA-like_C"/>
    <property type="match status" value="1"/>
</dbReference>
<dbReference type="InterPro" id="IPR036117">
    <property type="entry name" value="DhaL_dom_sf"/>
</dbReference>
<keyword evidence="3" id="KW-1185">Reference proteome</keyword>
<dbReference type="NCBIfam" id="TIGR03599">
    <property type="entry name" value="YloV"/>
    <property type="match status" value="1"/>
</dbReference>
<dbReference type="PANTHER" id="PTHR33434:SF4">
    <property type="entry name" value="PHOSPHATASE PROTEIN"/>
    <property type="match status" value="1"/>
</dbReference>
<dbReference type="InterPro" id="IPR004007">
    <property type="entry name" value="DhaL_dom"/>
</dbReference>
<dbReference type="STRING" id="1123281.SAMN02745180_01882"/>
<dbReference type="Proteomes" id="UP000184389">
    <property type="component" value="Unassembled WGS sequence"/>
</dbReference>
<evidence type="ECO:0000259" key="1">
    <source>
        <dbReference type="PROSITE" id="PS51480"/>
    </source>
</evidence>
<dbReference type="RefSeq" id="WP_072744538.1">
    <property type="nucleotide sequence ID" value="NZ_FQXR01000008.1"/>
</dbReference>
<dbReference type="Pfam" id="PF21645">
    <property type="entry name" value="FakA-like_M"/>
    <property type="match status" value="1"/>
</dbReference>
<feature type="domain" description="DhaL" evidence="1">
    <location>
        <begin position="9"/>
        <end position="201"/>
    </location>
</feature>
<evidence type="ECO:0000313" key="2">
    <source>
        <dbReference type="EMBL" id="SHI04510.1"/>
    </source>
</evidence>
<dbReference type="AlphaFoldDB" id="A0A1M5XXJ0"/>
<dbReference type="PANTHER" id="PTHR33434">
    <property type="entry name" value="DEGV DOMAIN-CONTAINING PROTEIN DR_1986-RELATED"/>
    <property type="match status" value="1"/>
</dbReference>
<protein>
    <recommendedName>
        <fullName evidence="1">DhaL domain-containing protein</fullName>
    </recommendedName>
</protein>
<gene>
    <name evidence="2" type="ORF">SAMN02745180_01882</name>
</gene>
<reference evidence="2 3" key="1">
    <citation type="submission" date="2016-11" db="EMBL/GenBank/DDBJ databases">
        <authorList>
            <person name="Jaros S."/>
            <person name="Januszkiewicz K."/>
            <person name="Wedrychowicz H."/>
        </authorList>
    </citation>
    <scope>NUCLEOTIDE SEQUENCE [LARGE SCALE GENOMIC DNA]</scope>
    <source>
        <strain evidence="2 3">DSM 13106</strain>
    </source>
</reference>
<dbReference type="PROSITE" id="PS51480">
    <property type="entry name" value="DHAL"/>
    <property type="match status" value="1"/>
</dbReference>
<dbReference type="InterPro" id="IPR033470">
    <property type="entry name" value="FakA-like_C"/>
</dbReference>
<dbReference type="GO" id="GO:0006071">
    <property type="term" value="P:glycerol metabolic process"/>
    <property type="evidence" value="ECO:0007669"/>
    <property type="project" value="InterPro"/>
</dbReference>
<dbReference type="SMART" id="SM01121">
    <property type="entry name" value="Dak1_2"/>
    <property type="match status" value="1"/>
</dbReference>
<dbReference type="InterPro" id="IPR048394">
    <property type="entry name" value="FakA-like_M"/>
</dbReference>
<name>A0A1M5XXJ0_9FIRM</name>
<dbReference type="InterPro" id="IPR050270">
    <property type="entry name" value="DegV_domain_contain"/>
</dbReference>
<evidence type="ECO:0000313" key="3">
    <source>
        <dbReference type="Proteomes" id="UP000184389"/>
    </source>
</evidence>
<dbReference type="Pfam" id="PF02734">
    <property type="entry name" value="Dak2"/>
    <property type="match status" value="1"/>
</dbReference>
<dbReference type="OrthoDB" id="9760324at2"/>
<proteinExistence type="predicted"/>
<accession>A0A1M5XXJ0</accession>
<dbReference type="SMART" id="SM01120">
    <property type="entry name" value="Dak2"/>
    <property type="match status" value="1"/>
</dbReference>
<dbReference type="InterPro" id="IPR019986">
    <property type="entry name" value="YloV-like"/>
</dbReference>
<dbReference type="Gene3D" id="1.25.40.340">
    <property type="match status" value="1"/>
</dbReference>
<sequence>MKIQFVDGILLKKAFIGAANFLEQSKEEVNALNVFPVPDGDTGTNMSLTFQSAMKEILNLNEYSVEKVAMAASNGSLMGARGNSGVILSQLFRGLANGLKGKEKADAKELAKAFKLASDTAYKAVMKPTEGTILTVARECAEAAITLSKNEKDIVIFLDKVIQQGNIALNKTPDMLPVLKEAGVVDAGGKGLMVILAGAFKALTTNGEIKYETVASKKSEDTHFKKELSTGEIKFGYCTEFIVKNTKEDVENFKQELSKYGDSLLVVGGNDLIKVHVHTNNPGLVLEKGLSIGELHDIKIDNMRVQHRNLLVEEDCDCIDNKVINLNEKKEKKKYSFITVAMGDGIASVFKDLNVDFIIPGGQTMNPSTEDILNGIKEVEGEDIIILPNNGNIVLAAEQAQKMSERKVHVFPTKSIPEGISALLAFNAEVNVEENLDNMKSAVQNVKTGQVTYAVRNTEINGTKISKDDIIGICKGDIKSSGKDIQETSLELLKKMVDEDTELITIFYGNTIEEKEANKLGELAEKEFKDCDIEVIYGGQPIYYYIFSVE</sequence>
<dbReference type="GO" id="GO:0004371">
    <property type="term" value="F:glycerone kinase activity"/>
    <property type="evidence" value="ECO:0007669"/>
    <property type="project" value="InterPro"/>
</dbReference>
<dbReference type="SUPFAM" id="SSF101473">
    <property type="entry name" value="DhaL-like"/>
    <property type="match status" value="1"/>
</dbReference>